<dbReference type="PANTHER" id="PTHR11439:SF467">
    <property type="entry name" value="INTEGRASE CATALYTIC DOMAIN-CONTAINING PROTEIN"/>
    <property type="match status" value="1"/>
</dbReference>
<dbReference type="OrthoDB" id="1430461at2759"/>
<sequence>MENAKTVSTPLATHFKLSSRHSHSNEAKKTNMSKVPYASAMGSLMYAMMCTTPDIAYVVGTISRFLSNPSKEYYNAFKWILRYLHGTSDLRLCFGGLFDACKTTKNESISDKPTLVGYANLDMARDIDSKKSTSGYLIKFVGGAVTWQSKLHKCVVLSTTKGKFIVITKACKELIWVKKFLQKLVFLKTNAKLLELAKVHTDDNGVDMMTKPLPRRKVEACVRSSDWRSPPHSCDGGDMLSYFWAHNYVNKSLIPLSSLGLSYKRGRG</sequence>
<dbReference type="Proteomes" id="UP000257109">
    <property type="component" value="Unassembled WGS sequence"/>
</dbReference>
<dbReference type="EMBL" id="QJKJ01002106">
    <property type="protein sequence ID" value="RDY04289.1"/>
    <property type="molecule type" value="Genomic_DNA"/>
</dbReference>
<dbReference type="PANTHER" id="PTHR11439">
    <property type="entry name" value="GAG-POL-RELATED RETROTRANSPOSON"/>
    <property type="match status" value="1"/>
</dbReference>
<protein>
    <recommendedName>
        <fullName evidence="3">Retrovirus-related Pol polyprotein from transposon TNT 1-94</fullName>
    </recommendedName>
</protein>
<dbReference type="AlphaFoldDB" id="A0A371HND1"/>
<proteinExistence type="predicted"/>
<dbReference type="STRING" id="157652.A0A371HND1"/>
<comment type="caution">
    <text evidence="1">The sequence shown here is derived from an EMBL/GenBank/DDBJ whole genome shotgun (WGS) entry which is preliminary data.</text>
</comment>
<keyword evidence="2" id="KW-1185">Reference proteome</keyword>
<name>A0A371HND1_MUCPR</name>
<feature type="non-terminal residue" evidence="1">
    <location>
        <position position="1"/>
    </location>
</feature>
<organism evidence="1 2">
    <name type="scientific">Mucuna pruriens</name>
    <name type="common">Velvet bean</name>
    <name type="synonym">Dolichos pruriens</name>
    <dbReference type="NCBI Taxonomy" id="157652"/>
    <lineage>
        <taxon>Eukaryota</taxon>
        <taxon>Viridiplantae</taxon>
        <taxon>Streptophyta</taxon>
        <taxon>Embryophyta</taxon>
        <taxon>Tracheophyta</taxon>
        <taxon>Spermatophyta</taxon>
        <taxon>Magnoliopsida</taxon>
        <taxon>eudicotyledons</taxon>
        <taxon>Gunneridae</taxon>
        <taxon>Pentapetalae</taxon>
        <taxon>rosids</taxon>
        <taxon>fabids</taxon>
        <taxon>Fabales</taxon>
        <taxon>Fabaceae</taxon>
        <taxon>Papilionoideae</taxon>
        <taxon>50 kb inversion clade</taxon>
        <taxon>NPAAA clade</taxon>
        <taxon>indigoferoid/millettioid clade</taxon>
        <taxon>Phaseoleae</taxon>
        <taxon>Mucuna</taxon>
    </lineage>
</organism>
<evidence type="ECO:0000313" key="2">
    <source>
        <dbReference type="Proteomes" id="UP000257109"/>
    </source>
</evidence>
<accession>A0A371HND1</accession>
<reference evidence="1" key="1">
    <citation type="submission" date="2018-05" db="EMBL/GenBank/DDBJ databases">
        <title>Draft genome of Mucuna pruriens seed.</title>
        <authorList>
            <person name="Nnadi N.E."/>
            <person name="Vos R."/>
            <person name="Hasami M.H."/>
            <person name="Devisetty U.K."/>
            <person name="Aguiy J.C."/>
        </authorList>
    </citation>
    <scope>NUCLEOTIDE SEQUENCE [LARGE SCALE GENOMIC DNA]</scope>
    <source>
        <strain evidence="1">JCA_2017</strain>
    </source>
</reference>
<evidence type="ECO:0000313" key="1">
    <source>
        <dbReference type="EMBL" id="RDY04289.1"/>
    </source>
</evidence>
<evidence type="ECO:0008006" key="3">
    <source>
        <dbReference type="Google" id="ProtNLM"/>
    </source>
</evidence>
<dbReference type="CDD" id="cd09272">
    <property type="entry name" value="RNase_HI_RT_Ty1"/>
    <property type="match status" value="1"/>
</dbReference>
<gene>
    <name evidence="1" type="ORF">CR513_12008</name>
</gene>